<evidence type="ECO:0008006" key="3">
    <source>
        <dbReference type="Google" id="ProtNLM"/>
    </source>
</evidence>
<reference evidence="2" key="1">
    <citation type="submission" date="2018-05" db="EMBL/GenBank/DDBJ databases">
        <authorList>
            <person name="Lanie J.A."/>
            <person name="Ng W.-L."/>
            <person name="Kazmierczak K.M."/>
            <person name="Andrzejewski T.M."/>
            <person name="Davidsen T.M."/>
            <person name="Wayne K.J."/>
            <person name="Tettelin H."/>
            <person name="Glass J.I."/>
            <person name="Rusch D."/>
            <person name="Podicherti R."/>
            <person name="Tsui H.-C.T."/>
            <person name="Winkler M.E."/>
        </authorList>
    </citation>
    <scope>NUCLEOTIDE SEQUENCE</scope>
</reference>
<dbReference type="AlphaFoldDB" id="A0A382DX11"/>
<evidence type="ECO:0000256" key="1">
    <source>
        <dbReference type="SAM" id="MobiDB-lite"/>
    </source>
</evidence>
<gene>
    <name evidence="2" type="ORF">METZ01_LOCUS195900</name>
</gene>
<accession>A0A382DX11</accession>
<protein>
    <recommendedName>
        <fullName evidence="3">FecR protein domain-containing protein</fullName>
    </recommendedName>
</protein>
<sequence>MEKSSGEKDLVTTEASTSELHEISGLKQADTIETILDLSSAAITESSTGNQLSESDGNQNRIGRILVQNGNVKIISKGDPSPSDTLYPGRIIKNGDQITVGAYPSYISFVLDNENSIVVIYDNSNVQVVINEANNLFKIKYGKMHVNIRPSSKFTDFVSEHSQARVEKQDFALINLWIDEGRDQFVTIDGRANVKNELSGLSLIIEQKQKLFSTNIGQLIWSLANESDFVIGPKTDMEILPLEKAPAKKVKPIQKIEKKVEKILDTKPKITLAVETPAKPKLPPKPPEPTKPKLPPKPPEPAKNYDKIRDYDFNIASEIIRRESIVTYLETPLMGDIPVYYLPDSNSNLVSSISENEKFIVYPIYRFGFVVVGRLGTGQLGYAEAELIDFSSQDRLGKIIDLSKTRFIIEN</sequence>
<proteinExistence type="predicted"/>
<organism evidence="2">
    <name type="scientific">marine metagenome</name>
    <dbReference type="NCBI Taxonomy" id="408172"/>
    <lineage>
        <taxon>unclassified sequences</taxon>
        <taxon>metagenomes</taxon>
        <taxon>ecological metagenomes</taxon>
    </lineage>
</organism>
<evidence type="ECO:0000313" key="2">
    <source>
        <dbReference type="EMBL" id="SVB43046.1"/>
    </source>
</evidence>
<feature type="region of interest" description="Disordered" evidence="1">
    <location>
        <begin position="275"/>
        <end position="305"/>
    </location>
</feature>
<name>A0A382DX11_9ZZZZ</name>
<dbReference type="EMBL" id="UINC01041578">
    <property type="protein sequence ID" value="SVB43046.1"/>
    <property type="molecule type" value="Genomic_DNA"/>
</dbReference>
<feature type="compositionally biased region" description="Pro residues" evidence="1">
    <location>
        <begin position="280"/>
        <end position="301"/>
    </location>
</feature>